<evidence type="ECO:0000313" key="3">
    <source>
        <dbReference type="EMBL" id="MFD0888762.1"/>
    </source>
</evidence>
<organism evidence="3 4">
    <name type="scientific">Streptosporangium algeriense</name>
    <dbReference type="NCBI Taxonomy" id="1682748"/>
    <lineage>
        <taxon>Bacteria</taxon>
        <taxon>Bacillati</taxon>
        <taxon>Actinomycetota</taxon>
        <taxon>Actinomycetes</taxon>
        <taxon>Streptosporangiales</taxon>
        <taxon>Streptosporangiaceae</taxon>
        <taxon>Streptosporangium</taxon>
    </lineage>
</organism>
<keyword evidence="2" id="KW-0812">Transmembrane</keyword>
<name>A0ABW3E0C7_9ACTN</name>
<protein>
    <submittedName>
        <fullName evidence="3">Uncharacterized protein</fullName>
    </submittedName>
</protein>
<feature type="non-terminal residue" evidence="3">
    <location>
        <position position="135"/>
    </location>
</feature>
<dbReference type="Proteomes" id="UP001597024">
    <property type="component" value="Unassembled WGS sequence"/>
</dbReference>
<proteinExistence type="predicted"/>
<dbReference type="EMBL" id="JBHTHX010001481">
    <property type="protein sequence ID" value="MFD0888762.1"/>
    <property type="molecule type" value="Genomic_DNA"/>
</dbReference>
<keyword evidence="2" id="KW-1133">Transmembrane helix</keyword>
<evidence type="ECO:0000313" key="4">
    <source>
        <dbReference type="Proteomes" id="UP001597024"/>
    </source>
</evidence>
<keyword evidence="2" id="KW-0472">Membrane</keyword>
<feature type="transmembrane region" description="Helical" evidence="2">
    <location>
        <begin position="50"/>
        <end position="73"/>
    </location>
</feature>
<sequence>MAEERPRGVRRRRTTPSPVPPGAGKTGAGKTGTGKTGGGRPVTGRGPRRWALLVASCVLAVVASSLVLTVATYEGRAARDRARGPVITGTPRDAVAWWASRFDSVGSLQHSVVFVEPLDTSAPPPPGLARWPAPG</sequence>
<evidence type="ECO:0000256" key="2">
    <source>
        <dbReference type="SAM" id="Phobius"/>
    </source>
</evidence>
<gene>
    <name evidence="3" type="ORF">ACFQ08_29850</name>
</gene>
<feature type="compositionally biased region" description="Gly residues" evidence="1">
    <location>
        <begin position="24"/>
        <end position="41"/>
    </location>
</feature>
<feature type="region of interest" description="Disordered" evidence="1">
    <location>
        <begin position="1"/>
        <end position="46"/>
    </location>
</feature>
<accession>A0ABW3E0C7</accession>
<reference evidence="4" key="1">
    <citation type="journal article" date="2019" name="Int. J. Syst. Evol. Microbiol.">
        <title>The Global Catalogue of Microorganisms (GCM) 10K type strain sequencing project: providing services to taxonomists for standard genome sequencing and annotation.</title>
        <authorList>
            <consortium name="The Broad Institute Genomics Platform"/>
            <consortium name="The Broad Institute Genome Sequencing Center for Infectious Disease"/>
            <person name="Wu L."/>
            <person name="Ma J."/>
        </authorList>
    </citation>
    <scope>NUCLEOTIDE SEQUENCE [LARGE SCALE GENOMIC DNA]</scope>
    <source>
        <strain evidence="4">CCUG 62974</strain>
    </source>
</reference>
<comment type="caution">
    <text evidence="3">The sequence shown here is derived from an EMBL/GenBank/DDBJ whole genome shotgun (WGS) entry which is preliminary data.</text>
</comment>
<keyword evidence="4" id="KW-1185">Reference proteome</keyword>
<evidence type="ECO:0000256" key="1">
    <source>
        <dbReference type="SAM" id="MobiDB-lite"/>
    </source>
</evidence>